<dbReference type="Proteomes" id="UP000265515">
    <property type="component" value="Unassembled WGS sequence"/>
</dbReference>
<feature type="compositionally biased region" description="Basic and acidic residues" evidence="1">
    <location>
        <begin position="1147"/>
        <end position="1166"/>
    </location>
</feature>
<feature type="region of interest" description="Disordered" evidence="1">
    <location>
        <begin position="1106"/>
        <end position="1127"/>
    </location>
</feature>
<feature type="compositionally biased region" description="Basic and acidic residues" evidence="1">
    <location>
        <begin position="1113"/>
        <end position="1127"/>
    </location>
</feature>
<feature type="region of interest" description="Disordered" evidence="1">
    <location>
        <begin position="1142"/>
        <end position="1175"/>
    </location>
</feature>
<comment type="caution">
    <text evidence="3">The sequence shown here is derived from an EMBL/GenBank/DDBJ whole genome shotgun (WGS) entry which is preliminary data.</text>
</comment>
<gene>
    <name evidence="3" type="ORF">CBR_g47996</name>
</gene>
<feature type="compositionally biased region" description="Basic and acidic residues" evidence="1">
    <location>
        <begin position="730"/>
        <end position="747"/>
    </location>
</feature>
<feature type="region of interest" description="Disordered" evidence="1">
    <location>
        <begin position="156"/>
        <end position="179"/>
    </location>
</feature>
<feature type="compositionally biased region" description="Basic and acidic residues" evidence="1">
    <location>
        <begin position="446"/>
        <end position="456"/>
    </location>
</feature>
<keyword evidence="2" id="KW-1133">Transmembrane helix</keyword>
<keyword evidence="2" id="KW-0812">Transmembrane</keyword>
<evidence type="ECO:0000256" key="2">
    <source>
        <dbReference type="SAM" id="Phobius"/>
    </source>
</evidence>
<feature type="compositionally biased region" description="Low complexity" evidence="1">
    <location>
        <begin position="36"/>
        <end position="50"/>
    </location>
</feature>
<feature type="transmembrane region" description="Helical" evidence="2">
    <location>
        <begin position="119"/>
        <end position="138"/>
    </location>
</feature>
<dbReference type="EMBL" id="BFEA01000678">
    <property type="protein sequence ID" value="GBG88526.1"/>
    <property type="molecule type" value="Genomic_DNA"/>
</dbReference>
<feature type="compositionally biased region" description="Gly residues" evidence="1">
    <location>
        <begin position="535"/>
        <end position="545"/>
    </location>
</feature>
<evidence type="ECO:0000313" key="4">
    <source>
        <dbReference type="Proteomes" id="UP000265515"/>
    </source>
</evidence>
<feature type="region of interest" description="Disordered" evidence="1">
    <location>
        <begin position="36"/>
        <end position="92"/>
    </location>
</feature>
<feature type="compositionally biased region" description="Basic and acidic residues" evidence="1">
    <location>
        <begin position="491"/>
        <end position="503"/>
    </location>
</feature>
<dbReference type="STRING" id="69332.A0A388M1V8"/>
<dbReference type="Gramene" id="GBG88526">
    <property type="protein sequence ID" value="GBG88526"/>
    <property type="gene ID" value="CBR_g47996"/>
</dbReference>
<feature type="compositionally biased region" description="Acidic residues" evidence="1">
    <location>
        <begin position="457"/>
        <end position="470"/>
    </location>
</feature>
<keyword evidence="2" id="KW-0472">Membrane</keyword>
<organism evidence="3 4">
    <name type="scientific">Chara braunii</name>
    <name type="common">Braun's stonewort</name>
    <dbReference type="NCBI Taxonomy" id="69332"/>
    <lineage>
        <taxon>Eukaryota</taxon>
        <taxon>Viridiplantae</taxon>
        <taxon>Streptophyta</taxon>
        <taxon>Charophyceae</taxon>
        <taxon>Charales</taxon>
        <taxon>Characeae</taxon>
        <taxon>Chara</taxon>
    </lineage>
</organism>
<feature type="compositionally biased region" description="Low complexity" evidence="1">
    <location>
        <begin position="547"/>
        <end position="556"/>
    </location>
</feature>
<evidence type="ECO:0000256" key="1">
    <source>
        <dbReference type="SAM" id="MobiDB-lite"/>
    </source>
</evidence>
<feature type="compositionally biased region" description="Basic and acidic residues" evidence="1">
    <location>
        <begin position="694"/>
        <end position="715"/>
    </location>
</feature>
<keyword evidence="4" id="KW-1185">Reference proteome</keyword>
<feature type="compositionally biased region" description="Basic and acidic residues" evidence="1">
    <location>
        <begin position="353"/>
        <end position="362"/>
    </location>
</feature>
<feature type="region of interest" description="Disordered" evidence="1">
    <location>
        <begin position="761"/>
        <end position="856"/>
    </location>
</feature>
<protein>
    <submittedName>
        <fullName evidence="3">Uncharacterized protein</fullName>
    </submittedName>
</protein>
<feature type="region of interest" description="Disordered" evidence="1">
    <location>
        <begin position="1"/>
        <end position="21"/>
    </location>
</feature>
<feature type="compositionally biased region" description="Polar residues" evidence="1">
    <location>
        <begin position="8"/>
        <end position="17"/>
    </location>
</feature>
<feature type="compositionally biased region" description="Basic and acidic residues" evidence="1">
    <location>
        <begin position="231"/>
        <end position="257"/>
    </location>
</feature>
<evidence type="ECO:0000313" key="3">
    <source>
        <dbReference type="EMBL" id="GBG88526.1"/>
    </source>
</evidence>
<feature type="compositionally biased region" description="Basic and acidic residues" evidence="1">
    <location>
        <begin position="813"/>
        <end position="852"/>
    </location>
</feature>
<feature type="compositionally biased region" description="Basic residues" evidence="1">
    <location>
        <begin position="975"/>
        <end position="985"/>
    </location>
</feature>
<accession>A0A388M1V8</accession>
<name>A0A388M1V8_CHABU</name>
<feature type="region of interest" description="Disordered" evidence="1">
    <location>
        <begin position="965"/>
        <end position="1001"/>
    </location>
</feature>
<feature type="compositionally biased region" description="Polar residues" evidence="1">
    <location>
        <begin position="156"/>
        <end position="166"/>
    </location>
</feature>
<sequence length="1362" mass="145881">MLRGVGSDSHSPKSTLSCRRHASRANAAVAAAGYGGSTSTSSSSFRSQVAGSPPPTHRLGMLHDMGQDGKVMSLTTGLGSGSGQAGGSSCRSGAASVSSNMLSAHGLHGAGMTTWTPRLLLLGAVVAVLVYTVAAFFGTKVHQHNSTLDQMIFKSNSPKQDIQSPVSRLEKGPRMRGSGFAGLRKVATGESDVEFWDEEEEEEEEKQARDAGKNLLAKGDNLRESEDEEDNHARPRLERGETEIAEAEKGQSKERQWRGGTMKGKYEQVTANDNAEAKGKDKGGLGLAAATATEVEDMENKEEVRGKQSNTGLLQTKKDNTAAAQGGSGITSSNGAQMEAAAVDKTLAVSSNKVDRPVKDVESNAVVTEGPRNDGKRETGTGGSDQADVKDDMEEEQEKPKASKAIGQNDDESDNLDEGIGVLMNGGVMVEDDDDVVDGNGNSERGAGEDGGRGEEGNEEDNEEEEEEETKIEINMAKETDVKKVPTGGKSKQEDEIDRKAGDNDQPGGLEDDDSAERESKKLKVAGSHDHSGGDDGGGSDGEGGTLDDSGTLDGSLVHASGGQGAEKKGSLGTMVHGNKGVEDAGWPLLHEESGNHDGQDEHNDDGDAEDDYHGDHHGDRGRNVHVKNDDDGNRETHRMQEEEWQLPATGPVRSKRQGMHLDNEQEVASPGDYVESSQSILRKNDMGVGQSSEAHEDRLGQRKEPQDHGQEKKAGSSLGAKEGSQSIIRTDDATMTFHDEDQREDAVVVAVEDEDMHTIQLNSKKDASENGSSLVVVKGAASHDLGSGGFESGIDHEESSDSKNGSDVGASVERDIANDRWKNGSKKEKGAEVVSKESGRGRGKESRKYDISDSLASRRNAREELTMGSGEVLIPSGDSQTYTDASNDLKISQINASNNISESVKEMRYETRNLAANVPAMESDPFPGTAADASHTDNLVLGKEAHGAVHAVKREASVGLPKQLGQHEQDAPHAHKTVGLKQHRPKSDPGSPENTSSISRPSFDVTVHSYEAPSSSSSSSDVGKGLPLPILFSNNSSVTGGNWQPHLTNRSDFENSAGSGRVPPLPGKAKRVRISANLPVNVTDRRLSGTGEELPARKGITTTSKSLSGVRETGRASGKENKSHDGDIIEDHAVNNILHLPIIGSSEDKRDDTNHQGERKGERPKYGGGIFGLNTNEMERGDGNFFRHFEEGEDVDHEEWEIGLAGGDGMPGWEKELRLKAAILSKWQHQPGQTLVNQNQALTESDKDLMFAVFSPPDPNATPHPASLHPRAKLEDMRLTTGRPFSPPFNRDITEYYLTLPRGVPHVILLLRPIVREAKVYVNGRPVEVTGGPVHAFQPINLPLGRLSMIEVKVWLFSTSA</sequence>
<feature type="compositionally biased region" description="Basic and acidic residues" evidence="1">
    <location>
        <begin position="590"/>
        <end position="602"/>
    </location>
</feature>
<feature type="region of interest" description="Disordered" evidence="1">
    <location>
        <begin position="191"/>
        <end position="747"/>
    </location>
</feature>
<feature type="compositionally biased region" description="Basic and acidic residues" evidence="1">
    <location>
        <begin position="612"/>
        <end position="642"/>
    </location>
</feature>
<feature type="compositionally biased region" description="Acidic residues" evidence="1">
    <location>
        <begin position="191"/>
        <end position="205"/>
    </location>
</feature>
<proteinExistence type="predicted"/>
<reference evidence="3 4" key="1">
    <citation type="journal article" date="2018" name="Cell">
        <title>The Chara Genome: Secondary Complexity and Implications for Plant Terrestrialization.</title>
        <authorList>
            <person name="Nishiyama T."/>
            <person name="Sakayama H."/>
            <person name="Vries J.D."/>
            <person name="Buschmann H."/>
            <person name="Saint-Marcoux D."/>
            <person name="Ullrich K.K."/>
            <person name="Haas F.B."/>
            <person name="Vanderstraeten L."/>
            <person name="Becker D."/>
            <person name="Lang D."/>
            <person name="Vosolsobe S."/>
            <person name="Rombauts S."/>
            <person name="Wilhelmsson P.K.I."/>
            <person name="Janitza P."/>
            <person name="Kern R."/>
            <person name="Heyl A."/>
            <person name="Rumpler F."/>
            <person name="Villalobos L.I.A.C."/>
            <person name="Clay J.M."/>
            <person name="Skokan R."/>
            <person name="Toyoda A."/>
            <person name="Suzuki Y."/>
            <person name="Kagoshima H."/>
            <person name="Schijlen E."/>
            <person name="Tajeshwar N."/>
            <person name="Catarino B."/>
            <person name="Hetherington A.J."/>
            <person name="Saltykova A."/>
            <person name="Bonnot C."/>
            <person name="Breuninger H."/>
            <person name="Symeonidi A."/>
            <person name="Radhakrishnan G.V."/>
            <person name="Van Nieuwerburgh F."/>
            <person name="Deforce D."/>
            <person name="Chang C."/>
            <person name="Karol K.G."/>
            <person name="Hedrich R."/>
            <person name="Ulvskov P."/>
            <person name="Glockner G."/>
            <person name="Delwiche C.F."/>
            <person name="Petrasek J."/>
            <person name="Van de Peer Y."/>
            <person name="Friml J."/>
            <person name="Beilby M."/>
            <person name="Dolan L."/>
            <person name="Kohara Y."/>
            <person name="Sugano S."/>
            <person name="Fujiyama A."/>
            <person name="Delaux P.-M."/>
            <person name="Quint M."/>
            <person name="TheiBen G."/>
            <person name="Hagemann M."/>
            <person name="Harholt J."/>
            <person name="Dunand C."/>
            <person name="Zachgo S."/>
            <person name="Langdale J."/>
            <person name="Maumus F."/>
            <person name="Straeten D.V.D."/>
            <person name="Gould S.B."/>
            <person name="Rensing S.A."/>
        </authorList>
    </citation>
    <scope>NUCLEOTIDE SEQUENCE [LARGE SCALE GENOMIC DNA]</scope>
    <source>
        <strain evidence="3 4">S276</strain>
    </source>
</reference>
<feature type="compositionally biased region" description="Basic and acidic residues" evidence="1">
    <location>
        <begin position="517"/>
        <end position="534"/>
    </location>
</feature>